<dbReference type="AlphaFoldDB" id="A0A413U7I9"/>
<organism evidence="1 2">
    <name type="scientific">Agathobacter rectalis</name>
    <dbReference type="NCBI Taxonomy" id="39491"/>
    <lineage>
        <taxon>Bacteria</taxon>
        <taxon>Bacillati</taxon>
        <taxon>Bacillota</taxon>
        <taxon>Clostridia</taxon>
        <taxon>Lachnospirales</taxon>
        <taxon>Lachnospiraceae</taxon>
        <taxon>Agathobacter</taxon>
    </lineage>
</organism>
<dbReference type="Gene3D" id="2.160.20.80">
    <property type="entry name" value="E3 ubiquitin-protein ligase SopA"/>
    <property type="match status" value="1"/>
</dbReference>
<dbReference type="Proteomes" id="UP000286220">
    <property type="component" value="Unassembled WGS sequence"/>
</dbReference>
<reference evidence="1 2" key="1">
    <citation type="submission" date="2018-08" db="EMBL/GenBank/DDBJ databases">
        <title>A genome reference for cultivated species of the human gut microbiota.</title>
        <authorList>
            <person name="Zou Y."/>
            <person name="Xue W."/>
            <person name="Luo G."/>
        </authorList>
    </citation>
    <scope>NUCLEOTIDE SEQUENCE [LARGE SCALE GENOMIC DNA]</scope>
    <source>
        <strain evidence="1 2">AM42-17AT</strain>
    </source>
</reference>
<proteinExistence type="predicted"/>
<protein>
    <submittedName>
        <fullName evidence="1">Pentapeptide repeat-containing protein</fullName>
    </submittedName>
</protein>
<comment type="caution">
    <text evidence="1">The sequence shown here is derived from an EMBL/GenBank/DDBJ whole genome shotgun (WGS) entry which is preliminary data.</text>
</comment>
<evidence type="ECO:0000313" key="1">
    <source>
        <dbReference type="EMBL" id="RHA93876.1"/>
    </source>
</evidence>
<gene>
    <name evidence="1" type="ORF">DW912_02315</name>
</gene>
<sequence>MEEKMNLINNKISYEDSLYLYKSFQPTSLSNEVLPPEKADNKDFFDDFPGNLIQKPQYSDCRFYGSNFNSSNGAYSKFHHCSLFDCHLDNCDFRYSDFLQTKFVCDEKKAIISSCNFSFSNFISDTFKNVNFSGTSFRQMLIEDCDFIDSTIVHSSFEETIFNNCHFKNLSFKEVGVRFCEFSNCRFENVTFPILDLASNIGLIDLLLSQQSEIQISLGTKGITSLAHAIQLLYNLVPYYHKTHQYYQIINILLINNEQKKIWELLHEAFNYVIEANDFPALLGLCNLIVKLHVFDENKLKLLYNRIVETVVPEKLPYHLMKSYLVYIKNIQNLLLDNPSQYPTAQLILKTDIDDTNRNNLLPIINDLETTINVINSDVSPVIQLKHHSPYEIIVFICAELPVLLQICQTFYYTFGGLKSLKDLIGSRHEKTQNNKRNSDSMNNTQTQKSIDVSLNIGVLSVNFHKETTEHVKSSEYFIA</sequence>
<dbReference type="SUPFAM" id="SSF141571">
    <property type="entry name" value="Pentapeptide repeat-like"/>
    <property type="match status" value="1"/>
</dbReference>
<evidence type="ECO:0000313" key="2">
    <source>
        <dbReference type="Proteomes" id="UP000286220"/>
    </source>
</evidence>
<name>A0A413U7I9_9FIRM</name>
<dbReference type="EMBL" id="QSFZ01000002">
    <property type="protein sequence ID" value="RHA93876.1"/>
    <property type="molecule type" value="Genomic_DNA"/>
</dbReference>
<accession>A0A413U7I9</accession>